<dbReference type="Proteomes" id="UP000232003">
    <property type="component" value="Plasmid pNFSY06"/>
</dbReference>
<dbReference type="EMBL" id="CP024791">
    <property type="protein sequence ID" value="AUB43713.1"/>
    <property type="molecule type" value="Genomic_DNA"/>
</dbReference>
<dbReference type="Pfam" id="PF10592">
    <property type="entry name" value="AIPR"/>
    <property type="match status" value="1"/>
</dbReference>
<evidence type="ECO:0000313" key="3">
    <source>
        <dbReference type="EMBL" id="AUB43713.1"/>
    </source>
</evidence>
<dbReference type="InterPro" id="IPR018891">
    <property type="entry name" value="AIPR_C"/>
</dbReference>
<dbReference type="KEGG" id="nfl:COO91_09897"/>
<dbReference type="RefSeq" id="WP_100903739.1">
    <property type="nucleotide sequence ID" value="NZ_CAWNNC010000007.1"/>
</dbReference>
<dbReference type="AlphaFoldDB" id="A0A2K8T7Z3"/>
<proteinExistence type="predicted"/>
<name>A0A2K8T7Z3_9NOSO</name>
<feature type="region of interest" description="Disordered" evidence="1">
    <location>
        <begin position="388"/>
        <end position="409"/>
    </location>
</feature>
<dbReference type="OrthoDB" id="476470at2"/>
<accession>A0A2K8T7Z3</accession>
<reference evidence="3 4" key="1">
    <citation type="submission" date="2017-11" db="EMBL/GenBank/DDBJ databases">
        <title>Complete genome of a free-living desiccation-tolerant cyanobacterium and its photosynthetic adaptation to extreme terrestrial habitat.</title>
        <authorList>
            <person name="Shang J."/>
        </authorList>
    </citation>
    <scope>NUCLEOTIDE SEQUENCE [LARGE SCALE GENOMIC DNA]</scope>
    <source>
        <strain evidence="3 4">CCNUN1</strain>
        <plasmid evidence="4">pnfsy06</plasmid>
    </source>
</reference>
<evidence type="ECO:0000256" key="1">
    <source>
        <dbReference type="SAM" id="MobiDB-lite"/>
    </source>
</evidence>
<organism evidence="3 4">
    <name type="scientific">Nostoc flagelliforme CCNUN1</name>
    <dbReference type="NCBI Taxonomy" id="2038116"/>
    <lineage>
        <taxon>Bacteria</taxon>
        <taxon>Bacillati</taxon>
        <taxon>Cyanobacteriota</taxon>
        <taxon>Cyanophyceae</taxon>
        <taxon>Nostocales</taxon>
        <taxon>Nostocaceae</taxon>
        <taxon>Nostoc</taxon>
    </lineage>
</organism>
<geneLocation type="plasmid" evidence="4">
    <name>pnfsy06</name>
</geneLocation>
<sequence length="409" mass="46406">MPKTWNIKIDNYFQANPNCIIATAHVDSFPIDLPLEPNIREPNRKSATYRQIFDSLTTEPAKFFSRHSGIVLSANIVKPSKTSLELEVLEASEGGSDGIINGGHTVLAFEQAKNYKYDLTQARVKVTIHIGLTEESALDIALASNSTTPVDSRSKVNARGDYKFIKQYLAHLEQKEDRKFRIAYYQNQSGAPRNAQCNVTHLLKLLYCLDRNKYNPDGNKRTKHPAGMSLPSNITDAERERLTALLPLLTHALWIEQRLYEIIQDYIISPRRKGSNDLASIDIRKTTLLPDSKYSFGFGAPTDLALPIIASYRVFLDQDYKWIIPFDKFAEDFLQHLWTNYFRKYLVSEKTAGNTVGTKISRNQEIWESLYISAQSYLNSSLVKMVNSSKSEEPKVTQSTKGRVQAGKK</sequence>
<gene>
    <name evidence="3" type="ORF">COO91_09897</name>
</gene>
<evidence type="ECO:0000259" key="2">
    <source>
        <dbReference type="Pfam" id="PF10592"/>
    </source>
</evidence>
<keyword evidence="3" id="KW-0614">Plasmid</keyword>
<keyword evidence="4" id="KW-1185">Reference proteome</keyword>
<protein>
    <submittedName>
        <fullName evidence="3">Abortive bacteriophage infection, resistance</fullName>
    </submittedName>
</protein>
<evidence type="ECO:0000313" key="4">
    <source>
        <dbReference type="Proteomes" id="UP000232003"/>
    </source>
</evidence>
<feature type="domain" description="Abortive phage infection protein C-terminal" evidence="2">
    <location>
        <begin position="35"/>
        <end position="353"/>
    </location>
</feature>